<dbReference type="PRINTS" id="PR00793">
    <property type="entry name" value="PROAMNOPTASE"/>
</dbReference>
<evidence type="ECO:0000259" key="3">
    <source>
        <dbReference type="Pfam" id="PF00561"/>
    </source>
</evidence>
<sequence length="359" mass="40850">MNKFISYILLPLFLLGACSEPFLPEEGEDFFYVKRLNARFPVWVKGNLNSDVFLIIVHGGPGSTGTQYFHYGAFDPLQENYAVVYWEERASGFSQGNGQGGQAHLNAEETAKDLQSVVEVINHKYSPNSVFIMGHSWGGVLTTAFLGNVPERQDLVNGWILVDGGHNWSLGQELSVAWVKNKAQSFIDGNEPSRFNNDHWREVLEWYRDNPLGDWDNTSSMSWIRKHVVYVDDADGYFLPENRDEVNEKTFGENGLGLQNALGFYGAWAWFTNGNPPLWNSQKEITTDKMHNITIPTLIAWGRHDGILPVELAQDAYDRISTNDSNKSIIIYEQTAHSPMYEETIKFNRDVASFMEEYK</sequence>
<evidence type="ECO:0000313" key="5">
    <source>
        <dbReference type="Proteomes" id="UP000199403"/>
    </source>
</evidence>
<dbReference type="SUPFAM" id="SSF53474">
    <property type="entry name" value="alpha/beta-Hydrolases"/>
    <property type="match status" value="1"/>
</dbReference>
<keyword evidence="2" id="KW-0378">Hydrolase</keyword>
<dbReference type="PROSITE" id="PS51257">
    <property type="entry name" value="PROKAR_LIPOPROTEIN"/>
    <property type="match status" value="1"/>
</dbReference>
<reference evidence="5" key="1">
    <citation type="submission" date="2016-10" db="EMBL/GenBank/DDBJ databases">
        <authorList>
            <person name="Varghese N."/>
            <person name="Submissions S."/>
        </authorList>
    </citation>
    <scope>NUCLEOTIDE SEQUENCE [LARGE SCALE GENOMIC DNA]</scope>
    <source>
        <strain evidence="5">IBRC-M 10761</strain>
    </source>
</reference>
<dbReference type="GO" id="GO:0008233">
    <property type="term" value="F:peptidase activity"/>
    <property type="evidence" value="ECO:0007669"/>
    <property type="project" value="InterPro"/>
</dbReference>
<dbReference type="InterPro" id="IPR050266">
    <property type="entry name" value="AB_hydrolase_sf"/>
</dbReference>
<dbReference type="RefSeq" id="WP_092178946.1">
    <property type="nucleotide sequence ID" value="NZ_FNZH01000021.1"/>
</dbReference>
<dbReference type="AlphaFoldDB" id="A0A1H7BYZ0"/>
<dbReference type="Pfam" id="PF00561">
    <property type="entry name" value="Abhydrolase_1"/>
    <property type="match status" value="1"/>
</dbReference>
<feature type="domain" description="AB hydrolase-1" evidence="3">
    <location>
        <begin position="54"/>
        <end position="343"/>
    </location>
</feature>
<dbReference type="Gene3D" id="3.40.50.1820">
    <property type="entry name" value="alpha/beta hydrolase"/>
    <property type="match status" value="1"/>
</dbReference>
<evidence type="ECO:0000256" key="2">
    <source>
        <dbReference type="ARBA" id="ARBA00022801"/>
    </source>
</evidence>
<comment type="similarity">
    <text evidence="1">Belongs to the peptidase S33 family.</text>
</comment>
<name>A0A1H7BYZ0_9BACT</name>
<evidence type="ECO:0000256" key="1">
    <source>
        <dbReference type="ARBA" id="ARBA00010088"/>
    </source>
</evidence>
<organism evidence="4 5">
    <name type="scientific">Cyclobacterium xiamenense</name>
    <dbReference type="NCBI Taxonomy" id="1297121"/>
    <lineage>
        <taxon>Bacteria</taxon>
        <taxon>Pseudomonadati</taxon>
        <taxon>Bacteroidota</taxon>
        <taxon>Cytophagia</taxon>
        <taxon>Cytophagales</taxon>
        <taxon>Cyclobacteriaceae</taxon>
        <taxon>Cyclobacterium</taxon>
    </lineage>
</organism>
<dbReference type="InterPro" id="IPR000073">
    <property type="entry name" value="AB_hydrolase_1"/>
</dbReference>
<proteinExistence type="inferred from homology"/>
<dbReference type="EMBL" id="FNZH01000021">
    <property type="protein sequence ID" value="SEJ82681.1"/>
    <property type="molecule type" value="Genomic_DNA"/>
</dbReference>
<dbReference type="PANTHER" id="PTHR43798">
    <property type="entry name" value="MONOACYLGLYCEROL LIPASE"/>
    <property type="match status" value="1"/>
</dbReference>
<gene>
    <name evidence="4" type="ORF">SAMN05192553_1217</name>
</gene>
<protein>
    <submittedName>
        <fullName evidence="4">Pimeloyl-ACP methyl ester carboxylesterase</fullName>
    </submittedName>
</protein>
<keyword evidence="5" id="KW-1185">Reference proteome</keyword>
<dbReference type="GO" id="GO:0016020">
    <property type="term" value="C:membrane"/>
    <property type="evidence" value="ECO:0007669"/>
    <property type="project" value="TreeGrafter"/>
</dbReference>
<dbReference type="InterPro" id="IPR002410">
    <property type="entry name" value="Peptidase_S33"/>
</dbReference>
<dbReference type="OrthoDB" id="9796770at2"/>
<dbReference type="Proteomes" id="UP000199403">
    <property type="component" value="Unassembled WGS sequence"/>
</dbReference>
<dbReference type="PANTHER" id="PTHR43798:SF31">
    <property type="entry name" value="AB HYDROLASE SUPERFAMILY PROTEIN YCLE"/>
    <property type="match status" value="1"/>
</dbReference>
<dbReference type="GO" id="GO:0006508">
    <property type="term" value="P:proteolysis"/>
    <property type="evidence" value="ECO:0007669"/>
    <property type="project" value="InterPro"/>
</dbReference>
<dbReference type="InterPro" id="IPR029058">
    <property type="entry name" value="AB_hydrolase_fold"/>
</dbReference>
<dbReference type="STRING" id="1416801.SAMN05192553_1217"/>
<accession>A0A1H7BYZ0</accession>
<evidence type="ECO:0000313" key="4">
    <source>
        <dbReference type="EMBL" id="SEJ82681.1"/>
    </source>
</evidence>